<proteinExistence type="inferred from homology"/>
<dbReference type="FunFam" id="3.40.309.10:FF:000004">
    <property type="entry name" value="Succinate-semialdehyde dehydrogenase I"/>
    <property type="match status" value="1"/>
</dbReference>
<dbReference type="PANTHER" id="PTHR43353">
    <property type="entry name" value="SUCCINATE-SEMIALDEHYDE DEHYDROGENASE, MITOCHONDRIAL"/>
    <property type="match status" value="1"/>
</dbReference>
<dbReference type="AlphaFoldDB" id="A0A9W4P9Q0"/>
<comment type="caution">
    <text evidence="8">The sequence shown here is derived from an EMBL/GenBank/DDBJ whole genome shotgun (WGS) entry which is preliminary data.</text>
</comment>
<name>A0A9W4P9Q0_9EURO</name>
<comment type="pathway">
    <text evidence="1">Amino-acid degradation; 4-aminobutanoate degradation.</text>
</comment>
<dbReference type="Gene3D" id="3.40.605.10">
    <property type="entry name" value="Aldehyde Dehydrogenase, Chain A, domain 1"/>
    <property type="match status" value="1"/>
</dbReference>
<dbReference type="PANTHER" id="PTHR43353:SF5">
    <property type="entry name" value="SUCCINATE-SEMIALDEHYDE DEHYDROGENASE, MITOCHONDRIAL"/>
    <property type="match status" value="1"/>
</dbReference>
<evidence type="ECO:0000256" key="5">
    <source>
        <dbReference type="ARBA" id="ARBA00052698"/>
    </source>
</evidence>
<comment type="catalytic activity">
    <reaction evidence="5">
        <text>succinate semialdehyde + NAD(+) + H2O = succinate + NADH + 2 H(+)</text>
        <dbReference type="Rhea" id="RHEA:13217"/>
        <dbReference type="ChEBI" id="CHEBI:15377"/>
        <dbReference type="ChEBI" id="CHEBI:15378"/>
        <dbReference type="ChEBI" id="CHEBI:30031"/>
        <dbReference type="ChEBI" id="CHEBI:57540"/>
        <dbReference type="ChEBI" id="CHEBI:57706"/>
        <dbReference type="ChEBI" id="CHEBI:57945"/>
        <dbReference type="EC" id="1.2.1.16"/>
    </reaction>
</comment>
<gene>
    <name evidence="8" type="ORF">PEGY_LOCUS10595</name>
</gene>
<dbReference type="InterPro" id="IPR016162">
    <property type="entry name" value="Ald_DH_N"/>
</dbReference>
<evidence type="ECO:0000256" key="6">
    <source>
        <dbReference type="ARBA" id="ARBA00067047"/>
    </source>
</evidence>
<evidence type="ECO:0000259" key="7">
    <source>
        <dbReference type="Pfam" id="PF00171"/>
    </source>
</evidence>
<evidence type="ECO:0000256" key="3">
    <source>
        <dbReference type="ARBA" id="ARBA00023002"/>
    </source>
</evidence>
<dbReference type="FunFam" id="3.40.605.10:FF:000005">
    <property type="entry name" value="Succinate-semialdehyde dehydrogenase I"/>
    <property type="match status" value="1"/>
</dbReference>
<reference evidence="8" key="1">
    <citation type="submission" date="2021-07" db="EMBL/GenBank/DDBJ databases">
        <authorList>
            <person name="Branca A.L. A."/>
        </authorList>
    </citation>
    <scope>NUCLEOTIDE SEQUENCE</scope>
</reference>
<dbReference type="Pfam" id="PF00171">
    <property type="entry name" value="Aldedh"/>
    <property type="match status" value="1"/>
</dbReference>
<dbReference type="OrthoDB" id="310895at2759"/>
<dbReference type="GO" id="GO:0004777">
    <property type="term" value="F:succinate-semialdehyde dehydrogenase (NAD+) activity"/>
    <property type="evidence" value="ECO:0007669"/>
    <property type="project" value="TreeGrafter"/>
</dbReference>
<comment type="similarity">
    <text evidence="2">Belongs to the aldehyde dehydrogenase family.</text>
</comment>
<dbReference type="InterPro" id="IPR015590">
    <property type="entry name" value="Aldehyde_DH_dom"/>
</dbReference>
<organism evidence="8 9">
    <name type="scientific">Penicillium egyptiacum</name>
    <dbReference type="NCBI Taxonomy" id="1303716"/>
    <lineage>
        <taxon>Eukaryota</taxon>
        <taxon>Fungi</taxon>
        <taxon>Dikarya</taxon>
        <taxon>Ascomycota</taxon>
        <taxon>Pezizomycotina</taxon>
        <taxon>Eurotiomycetes</taxon>
        <taxon>Eurotiomycetidae</taxon>
        <taxon>Eurotiales</taxon>
        <taxon>Aspergillaceae</taxon>
        <taxon>Penicillium</taxon>
    </lineage>
</organism>
<evidence type="ECO:0000313" key="9">
    <source>
        <dbReference type="Proteomes" id="UP001154252"/>
    </source>
</evidence>
<comment type="catalytic activity">
    <reaction evidence="4">
        <text>succinate semialdehyde + NADP(+) + H2O = succinate + NADPH + 2 H(+)</text>
        <dbReference type="Rhea" id="RHEA:13213"/>
        <dbReference type="ChEBI" id="CHEBI:15377"/>
        <dbReference type="ChEBI" id="CHEBI:15378"/>
        <dbReference type="ChEBI" id="CHEBI:30031"/>
        <dbReference type="ChEBI" id="CHEBI:57706"/>
        <dbReference type="ChEBI" id="CHEBI:57783"/>
        <dbReference type="ChEBI" id="CHEBI:58349"/>
        <dbReference type="EC" id="1.2.1.16"/>
    </reaction>
</comment>
<evidence type="ECO:0000313" key="8">
    <source>
        <dbReference type="EMBL" id="CAG8909797.1"/>
    </source>
</evidence>
<evidence type="ECO:0000256" key="2">
    <source>
        <dbReference type="ARBA" id="ARBA00009986"/>
    </source>
</evidence>
<keyword evidence="3" id="KW-0560">Oxidoreductase</keyword>
<dbReference type="InterPro" id="IPR016161">
    <property type="entry name" value="Ald_DH/histidinol_DH"/>
</dbReference>
<dbReference type="CDD" id="cd07103">
    <property type="entry name" value="ALDH_F5_SSADH_GabD"/>
    <property type="match status" value="1"/>
</dbReference>
<protein>
    <recommendedName>
        <fullName evidence="6">succinate-semialdehyde dehydrogenase [NAD(P)(+)]</fullName>
        <ecNumber evidence="6">1.2.1.16</ecNumber>
    </recommendedName>
</protein>
<dbReference type="Proteomes" id="UP001154252">
    <property type="component" value="Unassembled WGS sequence"/>
</dbReference>
<dbReference type="Gene3D" id="3.40.309.10">
    <property type="entry name" value="Aldehyde Dehydrogenase, Chain A, domain 2"/>
    <property type="match status" value="1"/>
</dbReference>
<dbReference type="SUPFAM" id="SSF53720">
    <property type="entry name" value="ALDH-like"/>
    <property type="match status" value="1"/>
</dbReference>
<keyword evidence="9" id="KW-1185">Reference proteome</keyword>
<dbReference type="GO" id="GO:0009450">
    <property type="term" value="P:gamma-aminobutyric acid catabolic process"/>
    <property type="evidence" value="ECO:0007669"/>
    <property type="project" value="TreeGrafter"/>
</dbReference>
<evidence type="ECO:0000256" key="4">
    <source>
        <dbReference type="ARBA" id="ARBA00050387"/>
    </source>
</evidence>
<feature type="domain" description="Aldehyde dehydrogenase" evidence="7">
    <location>
        <begin position="38"/>
        <end position="447"/>
    </location>
</feature>
<dbReference type="InterPro" id="IPR016163">
    <property type="entry name" value="Ald_DH_C"/>
</dbReference>
<dbReference type="InterPro" id="IPR050740">
    <property type="entry name" value="Aldehyde_DH_Superfamily"/>
</dbReference>
<evidence type="ECO:0000256" key="1">
    <source>
        <dbReference type="ARBA" id="ARBA00005176"/>
    </source>
</evidence>
<dbReference type="EMBL" id="CAJVRC010000903">
    <property type="protein sequence ID" value="CAG8909797.1"/>
    <property type="molecule type" value="Genomic_DNA"/>
</dbReference>
<sequence length="452" mass="49711">MPDVAFSQKVIEAVTENIIAIKNLELFVQDQALIDGCWIKRKETFKVYEPSTAQVLRTVANCDLKDVHSAIESANVARKKYYSSTTAAQRGSLLRKWHNLVIENVEDLGRILYLENGKTINEARGEVAYAASFITWFTEEATRSYSDTIPSSTPNTVVMTMKEPVSVCGIVTLWNFPAAIISRKVAPALAVRCSVVIKPPSETPFTCLALTKLAIKAGFPGEVIQVCPTKNRQVASELATHPLIRKISFTRSTNVGKNLAKIASRTLKKVSLELGANAPFIVFEDADVDLAIEGAMLCKFRCSGQTYTCANRIYVQRGILDEFTQRLVQKASELRLGPGIEESYTQGPLVNASAVDKVKRHIEDAVSKGASIEIGGSAPEVDRFFIQPTVLSGVTADMVVSQDKTFGPLAPIFPFDTKHKVVELANKTEFGLARYFFSRKVGRVMHARGTRA</sequence>
<accession>A0A9W4P9Q0</accession>
<dbReference type="EC" id="1.2.1.16" evidence="6"/>